<dbReference type="AlphaFoldDB" id="A0A7H8V2P3"/>
<proteinExistence type="inferred from homology"/>
<dbReference type="RefSeq" id="WP_176799460.1">
    <property type="nucleotide sequence ID" value="NZ_CP040798.1"/>
</dbReference>
<reference evidence="11 12" key="1">
    <citation type="submission" date="2019-06" db="EMBL/GenBank/DDBJ databases">
        <title>The organization of the Streptococcus sanguinis genomes.</title>
        <authorList>
            <person name="Wang H.Y."/>
            <person name="Chen Y.Y.M."/>
            <person name="Wu C.H."/>
        </authorList>
    </citation>
    <scope>NUCLEOTIDE SEQUENCE [LARGE SCALE GENOMIC DNA]</scope>
    <source>
        <strain evidence="11 12">CGMH058</strain>
    </source>
</reference>
<feature type="transmembrane region" description="Helical" evidence="8">
    <location>
        <begin position="102"/>
        <end position="124"/>
    </location>
</feature>
<dbReference type="Pfam" id="PF00924">
    <property type="entry name" value="MS_channel_2nd"/>
    <property type="match status" value="1"/>
</dbReference>
<evidence type="ECO:0000313" key="12">
    <source>
        <dbReference type="Proteomes" id="UP000509535"/>
    </source>
</evidence>
<feature type="domain" description="Mechanosensitive ion channel transmembrane helices 2/3" evidence="10">
    <location>
        <begin position="76"/>
        <end position="117"/>
    </location>
</feature>
<comment type="function">
    <text evidence="7">May play a role in resistance to osmotic downshock.</text>
</comment>
<evidence type="ECO:0000313" key="11">
    <source>
        <dbReference type="EMBL" id="QLB50753.1"/>
    </source>
</evidence>
<dbReference type="InterPro" id="IPR006685">
    <property type="entry name" value="MscS_channel_2nd"/>
</dbReference>
<evidence type="ECO:0000256" key="8">
    <source>
        <dbReference type="SAM" id="Phobius"/>
    </source>
</evidence>
<evidence type="ECO:0000256" key="4">
    <source>
        <dbReference type="ARBA" id="ARBA00022692"/>
    </source>
</evidence>
<dbReference type="Gene3D" id="1.10.287.1260">
    <property type="match status" value="1"/>
</dbReference>
<evidence type="ECO:0000259" key="9">
    <source>
        <dbReference type="Pfam" id="PF00924"/>
    </source>
</evidence>
<dbReference type="PANTHER" id="PTHR30460">
    <property type="entry name" value="MODERATE CONDUCTANCE MECHANOSENSITIVE CHANNEL YBIO"/>
    <property type="match status" value="1"/>
</dbReference>
<comment type="subcellular location">
    <subcellularLocation>
        <location evidence="1">Cell membrane</location>
        <topology evidence="1">Multi-pass membrane protein</topology>
    </subcellularLocation>
</comment>
<dbReference type="InterPro" id="IPR045276">
    <property type="entry name" value="YbiO_bact"/>
</dbReference>
<organism evidence="11 12">
    <name type="scientific">Streptococcus sanguinis</name>
    <dbReference type="NCBI Taxonomy" id="1305"/>
    <lineage>
        <taxon>Bacteria</taxon>
        <taxon>Bacillati</taxon>
        <taxon>Bacillota</taxon>
        <taxon>Bacilli</taxon>
        <taxon>Lactobacillales</taxon>
        <taxon>Streptococcaceae</taxon>
        <taxon>Streptococcus</taxon>
    </lineage>
</organism>
<evidence type="ECO:0000259" key="10">
    <source>
        <dbReference type="Pfam" id="PF21088"/>
    </source>
</evidence>
<feature type="transmembrane region" description="Helical" evidence="8">
    <location>
        <begin position="24"/>
        <end position="41"/>
    </location>
</feature>
<evidence type="ECO:0000256" key="7">
    <source>
        <dbReference type="ARBA" id="ARBA00059688"/>
    </source>
</evidence>
<dbReference type="InterPro" id="IPR010920">
    <property type="entry name" value="LSM_dom_sf"/>
</dbReference>
<name>A0A7H8V2P3_STRSA</name>
<comment type="similarity">
    <text evidence="2">Belongs to the MscS (TC 1.A.23) family.</text>
</comment>
<dbReference type="Pfam" id="PF21088">
    <property type="entry name" value="MS_channel_1st"/>
    <property type="match status" value="1"/>
</dbReference>
<evidence type="ECO:0000256" key="2">
    <source>
        <dbReference type="ARBA" id="ARBA00008017"/>
    </source>
</evidence>
<evidence type="ECO:0000256" key="1">
    <source>
        <dbReference type="ARBA" id="ARBA00004651"/>
    </source>
</evidence>
<feature type="transmembrane region" description="Helical" evidence="8">
    <location>
        <begin position="77"/>
        <end position="96"/>
    </location>
</feature>
<accession>A0A7H8V2P3</accession>
<sequence>MSKIGNVFSHYIQQFDWSKIADDLFSKLVSLLLLFILFYIVKKILHLSVAKIIAPSLKLSKQDVARQKTITRLIENLLNYVLYFLLIYWGLSILGLPVSSLLAGAGIAGVAIGMGAQGFLSDLVNGFFILLERQLDVGDDVHLTNGLINIAGTVISVGIRTTQVRDADGTLHFVPNRNILVVSNLSRGDMRVLIDIPIYAQTDLDEIYRIISKVNEEAVPEHPEILKEPNILGPQMASNGQFNFRISMIVQGGMQISIYHIFYRLYHEALLREGIELPTLGPLSKGK</sequence>
<keyword evidence="6 8" id="KW-0472">Membrane</keyword>
<protein>
    <submittedName>
        <fullName evidence="11">Mechanosensitive ion channel family protein</fullName>
    </submittedName>
</protein>
<dbReference type="EMBL" id="CP040798">
    <property type="protein sequence ID" value="QLB50753.1"/>
    <property type="molecule type" value="Genomic_DNA"/>
</dbReference>
<dbReference type="SUPFAM" id="SSF50182">
    <property type="entry name" value="Sm-like ribonucleoproteins"/>
    <property type="match status" value="1"/>
</dbReference>
<gene>
    <name evidence="11" type="ORF">FDP16_09835</name>
</gene>
<dbReference type="InterPro" id="IPR011066">
    <property type="entry name" value="MscS_channel_C_sf"/>
</dbReference>
<dbReference type="GO" id="GO:0008381">
    <property type="term" value="F:mechanosensitive monoatomic ion channel activity"/>
    <property type="evidence" value="ECO:0007669"/>
    <property type="project" value="InterPro"/>
</dbReference>
<keyword evidence="4 8" id="KW-0812">Transmembrane</keyword>
<keyword evidence="5 8" id="KW-1133">Transmembrane helix</keyword>
<evidence type="ECO:0000256" key="6">
    <source>
        <dbReference type="ARBA" id="ARBA00023136"/>
    </source>
</evidence>
<dbReference type="Proteomes" id="UP000509535">
    <property type="component" value="Chromosome"/>
</dbReference>
<keyword evidence="3" id="KW-1003">Cell membrane</keyword>
<dbReference type="InterPro" id="IPR023408">
    <property type="entry name" value="MscS_beta-dom_sf"/>
</dbReference>
<dbReference type="Gene3D" id="2.30.30.60">
    <property type="match status" value="1"/>
</dbReference>
<dbReference type="InterPro" id="IPR011014">
    <property type="entry name" value="MscS_channel_TM-2"/>
</dbReference>
<dbReference type="SUPFAM" id="SSF82689">
    <property type="entry name" value="Mechanosensitive channel protein MscS (YggB), C-terminal domain"/>
    <property type="match status" value="1"/>
</dbReference>
<feature type="domain" description="Mechanosensitive ion channel MscS" evidence="9">
    <location>
        <begin position="120"/>
        <end position="187"/>
    </location>
</feature>
<dbReference type="InterPro" id="IPR049142">
    <property type="entry name" value="MS_channel_1st"/>
</dbReference>
<evidence type="ECO:0000256" key="3">
    <source>
        <dbReference type="ARBA" id="ARBA00022475"/>
    </source>
</evidence>
<dbReference type="GO" id="GO:0005886">
    <property type="term" value="C:plasma membrane"/>
    <property type="evidence" value="ECO:0007669"/>
    <property type="project" value="UniProtKB-SubCell"/>
</dbReference>
<dbReference type="Gene3D" id="3.30.70.100">
    <property type="match status" value="1"/>
</dbReference>
<evidence type="ECO:0000256" key="5">
    <source>
        <dbReference type="ARBA" id="ARBA00022989"/>
    </source>
</evidence>
<dbReference type="PANTHER" id="PTHR30460:SF0">
    <property type="entry name" value="MODERATE CONDUCTANCE MECHANOSENSITIVE CHANNEL YBIO"/>
    <property type="match status" value="1"/>
</dbReference>
<dbReference type="FunFam" id="2.30.30.60:FF:000001">
    <property type="entry name" value="MscS Mechanosensitive ion channel"/>
    <property type="match status" value="1"/>
</dbReference>
<dbReference type="SUPFAM" id="SSF82861">
    <property type="entry name" value="Mechanosensitive channel protein MscS (YggB), transmembrane region"/>
    <property type="match status" value="1"/>
</dbReference>